<evidence type="ECO:0000313" key="2">
    <source>
        <dbReference type="EMBL" id="CAE8616949.1"/>
    </source>
</evidence>
<feature type="coiled-coil region" evidence="1">
    <location>
        <begin position="182"/>
        <end position="229"/>
    </location>
</feature>
<evidence type="ECO:0000256" key="1">
    <source>
        <dbReference type="SAM" id="Coils"/>
    </source>
</evidence>
<dbReference type="OrthoDB" id="414410at2759"/>
<gene>
    <name evidence="2" type="ORF">PGLA1383_LOCUS34615</name>
</gene>
<dbReference type="EMBL" id="CAJNNV010026013">
    <property type="protein sequence ID" value="CAE8616949.1"/>
    <property type="molecule type" value="Genomic_DNA"/>
</dbReference>
<feature type="non-terminal residue" evidence="2">
    <location>
        <position position="1"/>
    </location>
</feature>
<evidence type="ECO:0000313" key="3">
    <source>
        <dbReference type="Proteomes" id="UP000654075"/>
    </source>
</evidence>
<feature type="non-terminal residue" evidence="2">
    <location>
        <position position="637"/>
    </location>
</feature>
<reference evidence="2" key="1">
    <citation type="submission" date="2021-02" db="EMBL/GenBank/DDBJ databases">
        <authorList>
            <person name="Dougan E. K."/>
            <person name="Rhodes N."/>
            <person name="Thang M."/>
            <person name="Chan C."/>
        </authorList>
    </citation>
    <scope>NUCLEOTIDE SEQUENCE</scope>
</reference>
<protein>
    <submittedName>
        <fullName evidence="2">Uncharacterized protein</fullName>
    </submittedName>
</protein>
<accession>A0A813FTT6</accession>
<proteinExistence type="predicted"/>
<comment type="caution">
    <text evidence="2">The sequence shown here is derived from an EMBL/GenBank/DDBJ whole genome shotgun (WGS) entry which is preliminary data.</text>
</comment>
<sequence>ALTRLSTPRHVGASERTKRRALAREYESYAQRAASSLLPGIAAPEKGAGYGDVWHTAGEDGYRSAVFHAAVRCKELLQSTGDEDPLEDLGMFAFQGQVGHRYSRPGQVTILLLALCKAGDAGDPELIRLQTACLLFEEICMVSSPLRDVLRFLHRELLSCTFENFKPGANVVTLTPFFVLRRLEHESQLKDQQRLLELEQQNDALAHGLSVAQQELTTLRKEVQQDKQEASRSSETFESIVKQRNELRLKVASLQESSSIRYDEAREISGELSTLQAQSYMVRKDLDQTRKDLISVNLLLKESQSRASSLQHRVSDLQDALLLACDGEDFHRAATAAAISAGAAGGFRVANLELPPELAQEFVFLGKRTSAASRRIGNDLASKVDMLGDVLEQRTSVVDGKRLVRAARPDGRFQVVLKGTTDDILGLQPAASAALAAAARSEAAAGRSGEKSTPPVLIVSSEAFSALSISQGLPSPPDPLQFGAGDDDALVREVLTSVADLSREHCLLLNLYRSLRQDLKETLKLIPEWNRDELRGLLKNVLQFDPEESVIVPQPVDGNTTIIGLGDSPEVPPYLRYNGTLILRHMPMDEVSITSQEIWAAKTERFLQEERSGRPRLSMGIFLSEIFLPNRDSQRPV</sequence>
<keyword evidence="3" id="KW-1185">Reference proteome</keyword>
<keyword evidence="1" id="KW-0175">Coiled coil</keyword>
<dbReference type="Proteomes" id="UP000654075">
    <property type="component" value="Unassembled WGS sequence"/>
</dbReference>
<organism evidence="2 3">
    <name type="scientific">Polarella glacialis</name>
    <name type="common">Dinoflagellate</name>
    <dbReference type="NCBI Taxonomy" id="89957"/>
    <lineage>
        <taxon>Eukaryota</taxon>
        <taxon>Sar</taxon>
        <taxon>Alveolata</taxon>
        <taxon>Dinophyceae</taxon>
        <taxon>Suessiales</taxon>
        <taxon>Suessiaceae</taxon>
        <taxon>Polarella</taxon>
    </lineage>
</organism>
<name>A0A813FTT6_POLGL</name>
<dbReference type="AlphaFoldDB" id="A0A813FTT6"/>